<proteinExistence type="predicted"/>
<reference evidence="1" key="1">
    <citation type="submission" date="2020-02" db="EMBL/GenBank/DDBJ databases">
        <authorList>
            <person name="Meier V. D."/>
        </authorList>
    </citation>
    <scope>NUCLEOTIDE SEQUENCE</scope>
    <source>
        <strain evidence="1">AVDCRST_MAG69</strain>
    </source>
</reference>
<dbReference type="EMBL" id="CADCVP010000057">
    <property type="protein sequence ID" value="CAA9475506.1"/>
    <property type="molecule type" value="Genomic_DNA"/>
</dbReference>
<protein>
    <submittedName>
        <fullName evidence="1">Uncharacterized protein</fullName>
    </submittedName>
</protein>
<sequence length="78" mass="9143">MDETHGGSAPDAAEIDRHERARLWEELHRLRAERREVEYYENLTRQLQSSVSWRVTAPLRSGKTLAVKVRRKLSERAS</sequence>
<gene>
    <name evidence="1" type="ORF">AVDCRST_MAG69-401</name>
</gene>
<accession>A0A6J4RRB2</accession>
<evidence type="ECO:0000313" key="1">
    <source>
        <dbReference type="EMBL" id="CAA9475506.1"/>
    </source>
</evidence>
<organism evidence="1">
    <name type="scientific">uncultured Solirubrobacteraceae bacterium</name>
    <dbReference type="NCBI Taxonomy" id="1162706"/>
    <lineage>
        <taxon>Bacteria</taxon>
        <taxon>Bacillati</taxon>
        <taxon>Actinomycetota</taxon>
        <taxon>Thermoleophilia</taxon>
        <taxon>Solirubrobacterales</taxon>
        <taxon>Solirubrobacteraceae</taxon>
        <taxon>environmental samples</taxon>
    </lineage>
</organism>
<name>A0A6J4RRB2_9ACTN</name>
<dbReference type="AlphaFoldDB" id="A0A6J4RRB2"/>